<dbReference type="GO" id="GO:0004623">
    <property type="term" value="F:phospholipase A2 activity"/>
    <property type="evidence" value="ECO:0007669"/>
    <property type="project" value="InterPro"/>
</dbReference>
<reference evidence="2" key="1">
    <citation type="journal article" date="2010" name="Science">
        <title>Plasticity of animal genome architecture unmasked by rapid evolution of a pelagic tunicate.</title>
        <authorList>
            <person name="Denoeud F."/>
            <person name="Henriet S."/>
            <person name="Mungpakdee S."/>
            <person name="Aury J.M."/>
            <person name="Da Silva C."/>
            <person name="Brinkmann H."/>
            <person name="Mikhaleva J."/>
            <person name="Olsen L.C."/>
            <person name="Jubin C."/>
            <person name="Canestro C."/>
            <person name="Bouquet J.M."/>
            <person name="Danks G."/>
            <person name="Poulain J."/>
            <person name="Campsteijn C."/>
            <person name="Adamski M."/>
            <person name="Cross I."/>
            <person name="Yadetie F."/>
            <person name="Muffato M."/>
            <person name="Louis A."/>
            <person name="Butcher S."/>
            <person name="Tsagkogeorga G."/>
            <person name="Konrad A."/>
            <person name="Singh S."/>
            <person name="Jensen M.F."/>
            <person name="Cong E.H."/>
            <person name="Eikeseth-Otteraa H."/>
            <person name="Noel B."/>
            <person name="Anthouard V."/>
            <person name="Porcel B.M."/>
            <person name="Kachouri-Lafond R."/>
            <person name="Nishino A."/>
            <person name="Ugolini M."/>
            <person name="Chourrout P."/>
            <person name="Nishida H."/>
            <person name="Aasland R."/>
            <person name="Huzurbazar S."/>
            <person name="Westhof E."/>
            <person name="Delsuc F."/>
            <person name="Lehrach H."/>
            <person name="Reinhardt R."/>
            <person name="Weissenbach J."/>
            <person name="Roy S.W."/>
            <person name="Artiguenave F."/>
            <person name="Postlethwait J.H."/>
            <person name="Manak J.R."/>
            <person name="Thompson E.M."/>
            <person name="Jaillon O."/>
            <person name="Du Pasquier L."/>
            <person name="Boudinot P."/>
            <person name="Liberles D.A."/>
            <person name="Volff J.N."/>
            <person name="Philippe H."/>
            <person name="Lenhard B."/>
            <person name="Roest Crollius H."/>
            <person name="Wincker P."/>
            <person name="Chourrout D."/>
        </authorList>
    </citation>
    <scope>NUCLEOTIDE SEQUENCE [LARGE SCALE GENOMIC DNA]</scope>
</reference>
<dbReference type="EMBL" id="FN654729">
    <property type="protein sequence ID" value="CBY36150.1"/>
    <property type="molecule type" value="Genomic_DNA"/>
</dbReference>
<dbReference type="InterPro" id="IPR016090">
    <property type="entry name" value="PLA2-like_dom"/>
</dbReference>
<dbReference type="InterPro" id="IPR036444">
    <property type="entry name" value="PLipase_A2_dom_sf"/>
</dbReference>
<dbReference type="AlphaFoldDB" id="E4YKY9"/>
<organism evidence="2">
    <name type="scientific">Oikopleura dioica</name>
    <name type="common">Tunicate</name>
    <dbReference type="NCBI Taxonomy" id="34765"/>
    <lineage>
        <taxon>Eukaryota</taxon>
        <taxon>Metazoa</taxon>
        <taxon>Chordata</taxon>
        <taxon>Tunicata</taxon>
        <taxon>Appendicularia</taxon>
        <taxon>Copelata</taxon>
        <taxon>Oikopleuridae</taxon>
        <taxon>Oikopleura</taxon>
    </lineage>
</organism>
<protein>
    <recommendedName>
        <fullName evidence="1">Phospholipase A2-like central domain-containing protein</fullName>
    </recommendedName>
</protein>
<accession>E4YKY9</accession>
<feature type="domain" description="Phospholipase A2-like central" evidence="1">
    <location>
        <begin position="130"/>
        <end position="240"/>
    </location>
</feature>
<proteinExistence type="predicted"/>
<dbReference type="Gene3D" id="1.20.90.10">
    <property type="entry name" value="Phospholipase A2 domain"/>
    <property type="match status" value="1"/>
</dbReference>
<dbReference type="Proteomes" id="UP000011014">
    <property type="component" value="Unassembled WGS sequence"/>
</dbReference>
<dbReference type="GO" id="GO:0050482">
    <property type="term" value="P:arachidonate secretion"/>
    <property type="evidence" value="ECO:0007669"/>
    <property type="project" value="InterPro"/>
</dbReference>
<dbReference type="Pfam" id="PF00068">
    <property type="entry name" value="Phospholip_A2_1"/>
    <property type="match status" value="1"/>
</dbReference>
<sequence>MKILKLSLAVPAIINAQKEDKGPTRGPRGRGRKLEEIKAMYQSQLQSKQNRSQIFERTGDLDEDDQKSRALSFAFLEQFSKYKAWREPSRDSNNDLFISFDDNRDMIIQQLDHHLEATQDSPYDRLPNYDQLLEYGCYCNLLDQKITQGQGDPVDEIDEACRAWRRCSYCRVQKDITNYTRIDDVDCEPLITPYQLFFDYDANMYNCNKNIENQCARNACTCDGELALRLAELAPVFNKKFSRAGGFDKKQCQWKLRTGPNPPDECCGNYPNRFPYNTNFGDQQCCKDEVYRPNDGQCCVKGRVTFCSF</sequence>
<dbReference type="GO" id="GO:0006644">
    <property type="term" value="P:phospholipid metabolic process"/>
    <property type="evidence" value="ECO:0007669"/>
    <property type="project" value="InterPro"/>
</dbReference>
<gene>
    <name evidence="2" type="ORF">GSOID_T00028633001</name>
</gene>
<evidence type="ECO:0000259" key="1">
    <source>
        <dbReference type="Pfam" id="PF00068"/>
    </source>
</evidence>
<dbReference type="SUPFAM" id="SSF48619">
    <property type="entry name" value="Phospholipase A2, PLA2"/>
    <property type="match status" value="1"/>
</dbReference>
<name>E4YKY9_OIKDI</name>
<evidence type="ECO:0000313" key="2">
    <source>
        <dbReference type="EMBL" id="CBY36150.1"/>
    </source>
</evidence>